<gene>
    <name evidence="1" type="ORF">EW145_g5340</name>
</gene>
<reference evidence="1 2" key="1">
    <citation type="submission" date="2019-02" db="EMBL/GenBank/DDBJ databases">
        <title>Genome sequencing of the rare red list fungi Phellinidium pouzarii.</title>
        <authorList>
            <person name="Buettner E."/>
            <person name="Kellner H."/>
        </authorList>
    </citation>
    <scope>NUCLEOTIDE SEQUENCE [LARGE SCALE GENOMIC DNA]</scope>
    <source>
        <strain evidence="1 2">DSM 108285</strain>
    </source>
</reference>
<dbReference type="Proteomes" id="UP000308199">
    <property type="component" value="Unassembled WGS sequence"/>
</dbReference>
<sequence>MDPEHEDILKHFDVPRKPLDKYPYTFHPGDIVWFTVNRKDWRLGTVRIDFDTVSFTLSQFLRAGKEEFCSMGKGADFVHQDTNTEYCSAAYVEKGKVVITRLNPRDGTSKPDGNHSRWLLSEAGIIPKDVNEIEEMINALYGDFGNLFDIEGRKKIIDALLSDS</sequence>
<organism evidence="1 2">
    <name type="scientific">Phellinidium pouzarii</name>
    <dbReference type="NCBI Taxonomy" id="167371"/>
    <lineage>
        <taxon>Eukaryota</taxon>
        <taxon>Fungi</taxon>
        <taxon>Dikarya</taxon>
        <taxon>Basidiomycota</taxon>
        <taxon>Agaricomycotina</taxon>
        <taxon>Agaricomycetes</taxon>
        <taxon>Hymenochaetales</taxon>
        <taxon>Hymenochaetaceae</taxon>
        <taxon>Phellinidium</taxon>
    </lineage>
</organism>
<dbReference type="AlphaFoldDB" id="A0A4S4L259"/>
<evidence type="ECO:0000313" key="2">
    <source>
        <dbReference type="Proteomes" id="UP000308199"/>
    </source>
</evidence>
<accession>A0A4S4L259</accession>
<proteinExistence type="predicted"/>
<dbReference type="OrthoDB" id="3205170at2759"/>
<evidence type="ECO:0000313" key="1">
    <source>
        <dbReference type="EMBL" id="THH04678.1"/>
    </source>
</evidence>
<dbReference type="EMBL" id="SGPK01000320">
    <property type="protein sequence ID" value="THH04678.1"/>
    <property type="molecule type" value="Genomic_DNA"/>
</dbReference>
<comment type="caution">
    <text evidence="1">The sequence shown here is derived from an EMBL/GenBank/DDBJ whole genome shotgun (WGS) entry which is preliminary data.</text>
</comment>
<name>A0A4S4L259_9AGAM</name>
<protein>
    <submittedName>
        <fullName evidence="1">Uncharacterized protein</fullName>
    </submittedName>
</protein>
<keyword evidence="2" id="KW-1185">Reference proteome</keyword>